<evidence type="ECO:0000256" key="5">
    <source>
        <dbReference type="ARBA" id="ARBA00023286"/>
    </source>
</evidence>
<evidence type="ECO:0000313" key="10">
    <source>
        <dbReference type="Proteomes" id="UP001497512"/>
    </source>
</evidence>
<evidence type="ECO:0000313" key="9">
    <source>
        <dbReference type="EMBL" id="CAK9195139.1"/>
    </source>
</evidence>
<keyword evidence="2 7" id="KW-0812">Transmembrane</keyword>
<keyword evidence="5" id="KW-1071">Ligand-gated ion channel</keyword>
<dbReference type="SUPFAM" id="SSF81324">
    <property type="entry name" value="Voltage-gated potassium channels"/>
    <property type="match status" value="1"/>
</dbReference>
<dbReference type="Pfam" id="PF00520">
    <property type="entry name" value="Ion_trans"/>
    <property type="match status" value="1"/>
</dbReference>
<reference evidence="9" key="1">
    <citation type="submission" date="2024-02" db="EMBL/GenBank/DDBJ databases">
        <authorList>
            <consortium name="ELIXIR-Norway"/>
            <consortium name="Elixir Norway"/>
        </authorList>
    </citation>
    <scope>NUCLEOTIDE SEQUENCE</scope>
</reference>
<keyword evidence="10" id="KW-1185">Reference proteome</keyword>
<keyword evidence="6" id="KW-0407">Ion channel</keyword>
<keyword evidence="4 7" id="KW-0472">Membrane</keyword>
<protein>
    <recommendedName>
        <fullName evidence="8">Ion transport domain-containing protein</fullName>
    </recommendedName>
</protein>
<gene>
    <name evidence="9" type="ORF">CSSPTR1EN2_LOCUS2875</name>
</gene>
<sequence length="671" mass="76425">MPTFLSRKHDIDEISNSELLLTRPSAGQQVEMFSRAPSFMKINVYQPAEDDSSGKDEHLRKPGHFAAGSCNPFITHPSKLNIVLGKCWRICKLFTQVLKPNSNTKVLRLWNKLFVISCFIGLFLDPLFFLTISISPDNKCIVFHNRWAIAFTVLRSVTDFIFLLHMLLQFRLAIVLNTGEEVVDSKAIARNYLRGWFALDVITVLPLPQIVIMVLMNYLNPGDQADFFKNAVRWVVLLQMIPRCIRFFPLLAGQSRSGFVFETAWANFIINIFIYLLASHVVGCSWYLFGLQRVNVCLQMACSTDNNSSLLCLPQYLDCGYKNTINSSDQSRVNWIANTSATNSCLVAQSATFPYGIYSPMGYQVVQEPSVVHKYIYSIFWGFLQLSTLAGNQVPSLYIWEVLFTMAIAGLGLLLFALLIGNIQNFLQSLFRRSQEMQMRRYDVESWMRRRGLPEEMRKRVTATERFKWAQTRGVEEKELLSGLQEDLQMEIKRFISLDLVKKVELLGVMDTVVLDAICARLEQRLYIADSTVMTKDSPIKRMLFIVHGKMLSVGPNGDKQELSTGSYCGEELLVSYLAKLGLKPRGAWIKEMKGQCVMSSHNVKCLENVDVFSLEADDLESITKNFYKQMSKPRVQGVLRNGSAASRSWAAIRIQLAWRNRLAKTKGHES</sequence>
<feature type="transmembrane region" description="Helical" evidence="7">
    <location>
        <begin position="196"/>
        <end position="219"/>
    </location>
</feature>
<feature type="transmembrane region" description="Helical" evidence="7">
    <location>
        <begin position="397"/>
        <end position="423"/>
    </location>
</feature>
<dbReference type="InterPro" id="IPR018490">
    <property type="entry name" value="cNMP-bd_dom_sf"/>
</dbReference>
<evidence type="ECO:0000256" key="2">
    <source>
        <dbReference type="ARBA" id="ARBA00022692"/>
    </source>
</evidence>
<dbReference type="EMBL" id="OZ019902">
    <property type="protein sequence ID" value="CAK9195139.1"/>
    <property type="molecule type" value="Genomic_DNA"/>
</dbReference>
<feature type="transmembrane region" description="Helical" evidence="7">
    <location>
        <begin position="113"/>
        <end position="135"/>
    </location>
</feature>
<comment type="subcellular location">
    <subcellularLocation>
        <location evidence="1">Membrane</location>
        <topology evidence="1">Multi-pass membrane protein</topology>
    </subcellularLocation>
</comment>
<organism evidence="9 10">
    <name type="scientific">Sphagnum troendelagicum</name>
    <dbReference type="NCBI Taxonomy" id="128251"/>
    <lineage>
        <taxon>Eukaryota</taxon>
        <taxon>Viridiplantae</taxon>
        <taxon>Streptophyta</taxon>
        <taxon>Embryophyta</taxon>
        <taxon>Bryophyta</taxon>
        <taxon>Sphagnophytina</taxon>
        <taxon>Sphagnopsida</taxon>
        <taxon>Sphagnales</taxon>
        <taxon>Sphagnaceae</taxon>
        <taxon>Sphagnum</taxon>
    </lineage>
</organism>
<dbReference type="InterPro" id="IPR005821">
    <property type="entry name" value="Ion_trans_dom"/>
</dbReference>
<evidence type="ECO:0000256" key="4">
    <source>
        <dbReference type="ARBA" id="ARBA00023136"/>
    </source>
</evidence>
<dbReference type="Gene3D" id="1.10.287.70">
    <property type="match status" value="1"/>
</dbReference>
<evidence type="ECO:0000256" key="6">
    <source>
        <dbReference type="ARBA" id="ARBA00023303"/>
    </source>
</evidence>
<proteinExistence type="predicted"/>
<evidence type="ECO:0000256" key="1">
    <source>
        <dbReference type="ARBA" id="ARBA00004141"/>
    </source>
</evidence>
<dbReference type="Gene3D" id="2.60.120.10">
    <property type="entry name" value="Jelly Rolls"/>
    <property type="match status" value="1"/>
</dbReference>
<dbReference type="PANTHER" id="PTHR45651">
    <property type="entry name" value="CYCLIC NUCLEOTIDE-GATED ION CHANNEL 15-RELATED-RELATED"/>
    <property type="match status" value="1"/>
</dbReference>
<keyword evidence="5" id="KW-0813">Transport</keyword>
<dbReference type="PANTHER" id="PTHR45651:SF11">
    <property type="entry name" value="CYCLIC NUCLEOTIDE-GATED ION CHANNEL 20, CHLOROPLASTIC-RELATED"/>
    <property type="match status" value="1"/>
</dbReference>
<dbReference type="Gene3D" id="1.10.287.630">
    <property type="entry name" value="Helix hairpin bin"/>
    <property type="match status" value="1"/>
</dbReference>
<dbReference type="SUPFAM" id="SSF51206">
    <property type="entry name" value="cAMP-binding domain-like"/>
    <property type="match status" value="1"/>
</dbReference>
<accession>A0ABP0TFB0</accession>
<name>A0ABP0TFB0_9BRYO</name>
<keyword evidence="5" id="KW-0406">Ion transport</keyword>
<feature type="transmembrane region" description="Helical" evidence="7">
    <location>
        <begin position="264"/>
        <end position="289"/>
    </location>
</feature>
<feature type="domain" description="Ion transport" evidence="8">
    <location>
        <begin position="110"/>
        <end position="433"/>
    </location>
</feature>
<dbReference type="Proteomes" id="UP001497512">
    <property type="component" value="Chromosome 10"/>
</dbReference>
<keyword evidence="3 7" id="KW-1133">Transmembrane helix</keyword>
<evidence type="ECO:0000259" key="8">
    <source>
        <dbReference type="Pfam" id="PF00520"/>
    </source>
</evidence>
<evidence type="ECO:0000256" key="7">
    <source>
        <dbReference type="SAM" id="Phobius"/>
    </source>
</evidence>
<feature type="transmembrane region" description="Helical" evidence="7">
    <location>
        <begin position="147"/>
        <end position="168"/>
    </location>
</feature>
<dbReference type="InterPro" id="IPR014710">
    <property type="entry name" value="RmlC-like_jellyroll"/>
</dbReference>
<evidence type="ECO:0000256" key="3">
    <source>
        <dbReference type="ARBA" id="ARBA00022989"/>
    </source>
</evidence>